<dbReference type="Gene3D" id="1.20.1540.10">
    <property type="entry name" value="Rhomboid-like"/>
    <property type="match status" value="1"/>
</dbReference>
<evidence type="ECO:0000256" key="5">
    <source>
        <dbReference type="SAM" id="Phobius"/>
    </source>
</evidence>
<evidence type="ECO:0000313" key="7">
    <source>
        <dbReference type="Proteomes" id="UP000094112"/>
    </source>
</evidence>
<evidence type="ECO:0000256" key="3">
    <source>
        <dbReference type="ARBA" id="ARBA00022989"/>
    </source>
</evidence>
<accession>A0A1E3PDI6</accession>
<feature type="transmembrane region" description="Helical" evidence="5">
    <location>
        <begin position="193"/>
        <end position="212"/>
    </location>
</feature>
<reference evidence="6 7" key="1">
    <citation type="journal article" date="2016" name="Proc. Natl. Acad. Sci. U.S.A.">
        <title>Comparative genomics of biotechnologically important yeasts.</title>
        <authorList>
            <person name="Riley R."/>
            <person name="Haridas S."/>
            <person name="Wolfe K.H."/>
            <person name="Lopes M.R."/>
            <person name="Hittinger C.T."/>
            <person name="Goeker M."/>
            <person name="Salamov A.A."/>
            <person name="Wisecaver J.H."/>
            <person name="Long T.M."/>
            <person name="Calvey C.H."/>
            <person name="Aerts A.L."/>
            <person name="Barry K.W."/>
            <person name="Choi C."/>
            <person name="Clum A."/>
            <person name="Coughlan A.Y."/>
            <person name="Deshpande S."/>
            <person name="Douglass A.P."/>
            <person name="Hanson S.J."/>
            <person name="Klenk H.-P."/>
            <person name="LaButti K.M."/>
            <person name="Lapidus A."/>
            <person name="Lindquist E.A."/>
            <person name="Lipzen A.M."/>
            <person name="Meier-Kolthoff J.P."/>
            <person name="Ohm R.A."/>
            <person name="Otillar R.P."/>
            <person name="Pangilinan J.L."/>
            <person name="Peng Y."/>
            <person name="Rokas A."/>
            <person name="Rosa C.A."/>
            <person name="Scheuner C."/>
            <person name="Sibirny A.A."/>
            <person name="Slot J.C."/>
            <person name="Stielow J.B."/>
            <person name="Sun H."/>
            <person name="Kurtzman C.P."/>
            <person name="Blackwell M."/>
            <person name="Grigoriev I.V."/>
            <person name="Jeffries T.W."/>
        </authorList>
    </citation>
    <scope>NUCLEOTIDE SEQUENCE [LARGE SCALE GENOMIC DNA]</scope>
    <source>
        <strain evidence="7">ATCC 58044 / CBS 1984 / NCYC 433 / NRRL Y-366-8</strain>
    </source>
</reference>
<dbReference type="AlphaFoldDB" id="A0A1E3PDI6"/>
<evidence type="ECO:0000313" key="6">
    <source>
        <dbReference type="EMBL" id="ODQ62927.1"/>
    </source>
</evidence>
<dbReference type="Proteomes" id="UP000094112">
    <property type="component" value="Unassembled WGS sequence"/>
</dbReference>
<dbReference type="InterPro" id="IPR035952">
    <property type="entry name" value="Rhomboid-like_sf"/>
</dbReference>
<gene>
    <name evidence="6" type="ORF">WICANDRAFT_27416</name>
</gene>
<protein>
    <submittedName>
        <fullName evidence="6">Uncharacterized protein</fullName>
    </submittedName>
</protein>
<proteinExistence type="predicted"/>
<dbReference type="OrthoDB" id="73612at2759"/>
<dbReference type="PANTHER" id="PTHR13377">
    <property type="entry name" value="PLACENTAL PROTEIN 6"/>
    <property type="match status" value="1"/>
</dbReference>
<feature type="transmembrane region" description="Helical" evidence="5">
    <location>
        <begin position="156"/>
        <end position="173"/>
    </location>
</feature>
<dbReference type="STRING" id="683960.A0A1E3PDI6"/>
<dbReference type="SUPFAM" id="SSF144091">
    <property type="entry name" value="Rhomboid-like"/>
    <property type="match status" value="1"/>
</dbReference>
<keyword evidence="3 5" id="KW-1133">Transmembrane helix</keyword>
<sequence length="401" mass="44764">MARSSVPPVTKLFLALLVSCSLITFVLRYSTYLHIVTSETHDQDHVHLIGEDQAASDNENSVPTPQELYVPLLALVPGQTSLIKMPWVLFTTSFIEDGVLSFALCFFLILYTGRYIEVLWGPREFFAYLTSNILISNVIAYSYYSFKLSVDDSLPISPITGSSALIISLLVAIKQRIPNHYLLFLNGFIRLRVSLVPFFVLSTGLIFSFITSNPYYHVINQLAWLGFIISWVYLRFFKEGGSGRQLSLLPITESGNPTILIKGDRTGQFALSTFFPRPLSFIVAFISDKIFQMFVTLKLLNHGDFTSNNEEDMQDEVSNSNTQTDLISQMSQSRLFTSSSLAGVSGNISTVSLPKTGFIKTVHDKLFALIGQSNDQSAQENRTLASRRKQALAQLDSKLSA</sequence>
<feature type="transmembrane region" description="Helical" evidence="5">
    <location>
        <begin position="87"/>
        <end position="113"/>
    </location>
</feature>
<evidence type="ECO:0000256" key="4">
    <source>
        <dbReference type="ARBA" id="ARBA00023136"/>
    </source>
</evidence>
<dbReference type="GO" id="GO:0005794">
    <property type="term" value="C:Golgi apparatus"/>
    <property type="evidence" value="ECO:0007669"/>
    <property type="project" value="TreeGrafter"/>
</dbReference>
<name>A0A1E3PDI6_WICAA</name>
<keyword evidence="4 5" id="KW-0472">Membrane</keyword>
<evidence type="ECO:0000256" key="1">
    <source>
        <dbReference type="ARBA" id="ARBA00004141"/>
    </source>
</evidence>
<feature type="transmembrane region" description="Helical" evidence="5">
    <location>
        <begin position="125"/>
        <end position="144"/>
    </location>
</feature>
<dbReference type="Pfam" id="PF08551">
    <property type="entry name" value="DUF1751"/>
    <property type="match status" value="1"/>
</dbReference>
<organism evidence="6 7">
    <name type="scientific">Wickerhamomyces anomalus (strain ATCC 58044 / CBS 1984 / NCYC 433 / NRRL Y-366-8)</name>
    <name type="common">Yeast</name>
    <name type="synonym">Hansenula anomala</name>
    <dbReference type="NCBI Taxonomy" id="683960"/>
    <lineage>
        <taxon>Eukaryota</taxon>
        <taxon>Fungi</taxon>
        <taxon>Dikarya</taxon>
        <taxon>Ascomycota</taxon>
        <taxon>Saccharomycotina</taxon>
        <taxon>Saccharomycetes</taxon>
        <taxon>Phaffomycetales</taxon>
        <taxon>Wickerhamomycetaceae</taxon>
        <taxon>Wickerhamomyces</taxon>
    </lineage>
</organism>
<dbReference type="GeneID" id="30198616"/>
<dbReference type="GO" id="GO:0016020">
    <property type="term" value="C:membrane"/>
    <property type="evidence" value="ECO:0007669"/>
    <property type="project" value="UniProtKB-SubCell"/>
</dbReference>
<feature type="transmembrane region" description="Helical" evidence="5">
    <location>
        <begin position="218"/>
        <end position="237"/>
    </location>
</feature>
<dbReference type="EMBL" id="KV454208">
    <property type="protein sequence ID" value="ODQ62927.1"/>
    <property type="molecule type" value="Genomic_DNA"/>
</dbReference>
<dbReference type="InterPro" id="IPR013861">
    <property type="entry name" value="TMEM115/Pdh1/Rbl19"/>
</dbReference>
<dbReference type="PANTHER" id="PTHR13377:SF3">
    <property type="entry name" value="TRANSMEMBRANE PROTEIN 115"/>
    <property type="match status" value="1"/>
</dbReference>
<comment type="subcellular location">
    <subcellularLocation>
        <location evidence="1">Membrane</location>
        <topology evidence="1">Multi-pass membrane protein</topology>
    </subcellularLocation>
</comment>
<dbReference type="SMART" id="SM01160">
    <property type="entry name" value="DUF1751"/>
    <property type="match status" value="1"/>
</dbReference>
<evidence type="ECO:0000256" key="2">
    <source>
        <dbReference type="ARBA" id="ARBA00022692"/>
    </source>
</evidence>
<keyword evidence="2 5" id="KW-0812">Transmembrane</keyword>
<dbReference type="GO" id="GO:0006890">
    <property type="term" value="P:retrograde vesicle-mediated transport, Golgi to endoplasmic reticulum"/>
    <property type="evidence" value="ECO:0007669"/>
    <property type="project" value="InterPro"/>
</dbReference>
<keyword evidence="7" id="KW-1185">Reference proteome</keyword>
<dbReference type="RefSeq" id="XP_019042134.1">
    <property type="nucleotide sequence ID" value="XM_019181370.1"/>
</dbReference>